<keyword evidence="4 5" id="KW-0413">Isomerase</keyword>
<evidence type="ECO:0000256" key="1">
    <source>
        <dbReference type="ARBA" id="ARBA00000971"/>
    </source>
</evidence>
<dbReference type="SUPFAM" id="SSF54534">
    <property type="entry name" value="FKBP-like"/>
    <property type="match status" value="1"/>
</dbReference>
<dbReference type="EMBL" id="JBGUBD010000007">
    <property type="protein sequence ID" value="MFA9479234.1"/>
    <property type="molecule type" value="Genomic_DNA"/>
</dbReference>
<dbReference type="PANTHER" id="PTHR43811:SF19">
    <property type="entry name" value="39 KDA FK506-BINDING NUCLEAR PROTEIN"/>
    <property type="match status" value="1"/>
</dbReference>
<reference evidence="9 10" key="1">
    <citation type="submission" date="2024-08" db="EMBL/GenBank/DDBJ databases">
        <title>Whole-genome sequencing of halo(alkali)philic microorganisms from hypersaline lakes.</title>
        <authorList>
            <person name="Sorokin D.Y."/>
            <person name="Merkel A.Y."/>
            <person name="Messina E."/>
            <person name="Yakimov M."/>
        </authorList>
    </citation>
    <scope>NUCLEOTIDE SEQUENCE [LARGE SCALE GENOMIC DNA]</scope>
    <source>
        <strain evidence="9 10">AB-hyl4</strain>
    </source>
</reference>
<dbReference type="InterPro" id="IPR046357">
    <property type="entry name" value="PPIase_dom_sf"/>
</dbReference>
<dbReference type="RefSeq" id="WP_425346158.1">
    <property type="nucleotide sequence ID" value="NZ_JBGUBD010000007.1"/>
</dbReference>
<dbReference type="InterPro" id="IPR036944">
    <property type="entry name" value="PPIase_FKBP_N_sf"/>
</dbReference>
<evidence type="ECO:0000259" key="8">
    <source>
        <dbReference type="PROSITE" id="PS50059"/>
    </source>
</evidence>
<feature type="chain" id="PRO_5046829847" description="Peptidyl-prolyl cis-trans isomerase" evidence="7">
    <location>
        <begin position="28"/>
        <end position="248"/>
    </location>
</feature>
<dbReference type="EC" id="5.2.1.8" evidence="6"/>
<feature type="signal peptide" evidence="7">
    <location>
        <begin position="1"/>
        <end position="27"/>
    </location>
</feature>
<evidence type="ECO:0000256" key="3">
    <source>
        <dbReference type="ARBA" id="ARBA00023110"/>
    </source>
</evidence>
<proteinExistence type="inferred from homology"/>
<feature type="domain" description="PPIase FKBP-type" evidence="8">
    <location>
        <begin position="162"/>
        <end position="248"/>
    </location>
</feature>
<evidence type="ECO:0000256" key="5">
    <source>
        <dbReference type="PROSITE-ProRule" id="PRU00277"/>
    </source>
</evidence>
<protein>
    <recommendedName>
        <fullName evidence="6">Peptidyl-prolyl cis-trans isomerase</fullName>
        <ecNumber evidence="6">5.2.1.8</ecNumber>
    </recommendedName>
</protein>
<evidence type="ECO:0000256" key="7">
    <source>
        <dbReference type="SAM" id="SignalP"/>
    </source>
</evidence>
<evidence type="ECO:0000313" key="9">
    <source>
        <dbReference type="EMBL" id="MFA9479234.1"/>
    </source>
</evidence>
<dbReference type="Gene3D" id="3.10.50.40">
    <property type="match status" value="1"/>
</dbReference>
<accession>A0ABV4U8X0</accession>
<dbReference type="InterPro" id="IPR000774">
    <property type="entry name" value="PPIase_FKBP_N"/>
</dbReference>
<dbReference type="Pfam" id="PF00254">
    <property type="entry name" value="FKBP_C"/>
    <property type="match status" value="1"/>
</dbReference>
<dbReference type="Proteomes" id="UP001575105">
    <property type="component" value="Unassembled WGS sequence"/>
</dbReference>
<keyword evidence="10" id="KW-1185">Reference proteome</keyword>
<comment type="caution">
    <text evidence="9">The sequence shown here is derived from an EMBL/GenBank/DDBJ whole genome shotgun (WGS) entry which is preliminary data.</text>
</comment>
<keyword evidence="3 5" id="KW-0697">Rotamase</keyword>
<dbReference type="Pfam" id="PF01346">
    <property type="entry name" value="FKBP_N"/>
    <property type="match status" value="1"/>
</dbReference>
<gene>
    <name evidence="9" type="ORF">ACERK3_13165</name>
</gene>
<evidence type="ECO:0000313" key="10">
    <source>
        <dbReference type="Proteomes" id="UP001575105"/>
    </source>
</evidence>
<organism evidence="9 10">
    <name type="scientific">Natronomicrosphaera hydrolytica</name>
    <dbReference type="NCBI Taxonomy" id="3242702"/>
    <lineage>
        <taxon>Bacteria</taxon>
        <taxon>Pseudomonadati</taxon>
        <taxon>Planctomycetota</taxon>
        <taxon>Phycisphaerae</taxon>
        <taxon>Phycisphaerales</taxon>
        <taxon>Phycisphaeraceae</taxon>
        <taxon>Natronomicrosphaera</taxon>
    </lineage>
</organism>
<name>A0ABV4U8X0_9BACT</name>
<evidence type="ECO:0000256" key="2">
    <source>
        <dbReference type="ARBA" id="ARBA00006577"/>
    </source>
</evidence>
<evidence type="ECO:0000256" key="6">
    <source>
        <dbReference type="RuleBase" id="RU003915"/>
    </source>
</evidence>
<keyword evidence="7" id="KW-0732">Signal</keyword>
<dbReference type="Gene3D" id="1.10.287.460">
    <property type="entry name" value="Peptidyl-prolyl cis-trans isomerase, FKBP-type, N-terminal domain"/>
    <property type="match status" value="1"/>
</dbReference>
<dbReference type="PANTHER" id="PTHR43811">
    <property type="entry name" value="FKBP-TYPE PEPTIDYL-PROLYL CIS-TRANS ISOMERASE FKPA"/>
    <property type="match status" value="1"/>
</dbReference>
<comment type="catalytic activity">
    <reaction evidence="1 5 6">
        <text>[protein]-peptidylproline (omega=180) = [protein]-peptidylproline (omega=0)</text>
        <dbReference type="Rhea" id="RHEA:16237"/>
        <dbReference type="Rhea" id="RHEA-COMP:10747"/>
        <dbReference type="Rhea" id="RHEA-COMP:10748"/>
        <dbReference type="ChEBI" id="CHEBI:83833"/>
        <dbReference type="ChEBI" id="CHEBI:83834"/>
        <dbReference type="EC" id="5.2.1.8"/>
    </reaction>
</comment>
<dbReference type="PROSITE" id="PS50059">
    <property type="entry name" value="FKBP_PPIASE"/>
    <property type="match status" value="1"/>
</dbReference>
<sequence length="248" mass="27201">MTHKRMIVTGLAAFAVGAAGLSMFSYAEEEVAIESPEQMAFEPEAGEDIDRGDISYALGYRVGLDLRQQGIEYDVDTNEFADGIAAALGNDDPRMDEQALMQALFTLQLQMQARQQERGAEAAEASRAFLEQNREAEGVQVTDSGLQYRIIEEGEGDSPERGDTVVVHYRGTLVTGEQFDSSHDRGEPAEFPTDQVIPGWTEALMMMKPGAKWELFIPSELGYGERGAGSMIPPNAALIFEVELLEVK</sequence>
<dbReference type="InterPro" id="IPR001179">
    <property type="entry name" value="PPIase_FKBP_dom"/>
</dbReference>
<dbReference type="GO" id="GO:0003755">
    <property type="term" value="F:peptidyl-prolyl cis-trans isomerase activity"/>
    <property type="evidence" value="ECO:0007669"/>
    <property type="project" value="UniProtKB-EC"/>
</dbReference>
<evidence type="ECO:0000256" key="4">
    <source>
        <dbReference type="ARBA" id="ARBA00023235"/>
    </source>
</evidence>
<comment type="similarity">
    <text evidence="2 6">Belongs to the FKBP-type PPIase family.</text>
</comment>